<dbReference type="GO" id="GO:0022857">
    <property type="term" value="F:transmembrane transporter activity"/>
    <property type="evidence" value="ECO:0007669"/>
    <property type="project" value="InterPro"/>
</dbReference>
<evidence type="ECO:0000313" key="10">
    <source>
        <dbReference type="Proteomes" id="UP000051461"/>
    </source>
</evidence>
<proteinExistence type="predicted"/>
<dbReference type="InterPro" id="IPR020846">
    <property type="entry name" value="MFS_dom"/>
</dbReference>
<dbReference type="Gene3D" id="1.20.1720.10">
    <property type="entry name" value="Multidrug resistance protein D"/>
    <property type="match status" value="1"/>
</dbReference>
<dbReference type="GO" id="GO:0005886">
    <property type="term" value="C:plasma membrane"/>
    <property type="evidence" value="ECO:0007669"/>
    <property type="project" value="UniProtKB-SubCell"/>
</dbReference>
<evidence type="ECO:0000256" key="5">
    <source>
        <dbReference type="ARBA" id="ARBA00022989"/>
    </source>
</evidence>
<accession>A0A0R1GXJ8</accession>
<dbReference type="OrthoDB" id="9812221at2"/>
<evidence type="ECO:0000256" key="3">
    <source>
        <dbReference type="ARBA" id="ARBA00022475"/>
    </source>
</evidence>
<evidence type="ECO:0000259" key="8">
    <source>
        <dbReference type="PROSITE" id="PS50850"/>
    </source>
</evidence>
<dbReference type="Proteomes" id="UP000051461">
    <property type="component" value="Unassembled WGS sequence"/>
</dbReference>
<dbReference type="PANTHER" id="PTHR42718:SF46">
    <property type="entry name" value="BLR6921 PROTEIN"/>
    <property type="match status" value="1"/>
</dbReference>
<dbReference type="Gene3D" id="1.20.1250.20">
    <property type="entry name" value="MFS general substrate transporter like domains"/>
    <property type="match status" value="1"/>
</dbReference>
<feature type="transmembrane region" description="Helical" evidence="7">
    <location>
        <begin position="220"/>
        <end position="239"/>
    </location>
</feature>
<dbReference type="PROSITE" id="PS50850">
    <property type="entry name" value="MFS"/>
    <property type="match status" value="1"/>
</dbReference>
<feature type="transmembrane region" description="Helical" evidence="7">
    <location>
        <begin position="296"/>
        <end position="313"/>
    </location>
</feature>
<reference evidence="9 10" key="1">
    <citation type="journal article" date="2015" name="Genome Announc.">
        <title>Expanding the biotechnology potential of lactobacilli through comparative genomics of 213 strains and associated genera.</title>
        <authorList>
            <person name="Sun Z."/>
            <person name="Harris H.M."/>
            <person name="McCann A."/>
            <person name="Guo C."/>
            <person name="Argimon S."/>
            <person name="Zhang W."/>
            <person name="Yang X."/>
            <person name="Jeffery I.B."/>
            <person name="Cooney J.C."/>
            <person name="Kagawa T.F."/>
            <person name="Liu W."/>
            <person name="Song Y."/>
            <person name="Salvetti E."/>
            <person name="Wrobel A."/>
            <person name="Rasinkangas P."/>
            <person name="Parkhill J."/>
            <person name="Rea M.C."/>
            <person name="O'Sullivan O."/>
            <person name="Ritari J."/>
            <person name="Douillard F.P."/>
            <person name="Paul Ross R."/>
            <person name="Yang R."/>
            <person name="Briner A.E."/>
            <person name="Felis G.E."/>
            <person name="de Vos W.M."/>
            <person name="Barrangou R."/>
            <person name="Klaenhammer T.R."/>
            <person name="Caufield P.W."/>
            <person name="Cui Y."/>
            <person name="Zhang H."/>
            <person name="O'Toole P.W."/>
        </authorList>
    </citation>
    <scope>NUCLEOTIDE SEQUENCE [LARGE SCALE GENOMIC DNA]</scope>
    <source>
        <strain evidence="9 10">DSM 20003</strain>
    </source>
</reference>
<evidence type="ECO:0000256" key="1">
    <source>
        <dbReference type="ARBA" id="ARBA00004651"/>
    </source>
</evidence>
<keyword evidence="5 7" id="KW-1133">Transmembrane helix</keyword>
<feature type="domain" description="Major facilitator superfamily (MFS) profile" evidence="8">
    <location>
        <begin position="7"/>
        <end position="449"/>
    </location>
</feature>
<dbReference type="Pfam" id="PF07690">
    <property type="entry name" value="MFS_1"/>
    <property type="match status" value="1"/>
</dbReference>
<dbReference type="STRING" id="1423726.FC07_GL002803"/>
<feature type="transmembrane region" description="Helical" evidence="7">
    <location>
        <begin position="102"/>
        <end position="120"/>
    </location>
</feature>
<comment type="caution">
    <text evidence="9">The sequence shown here is derived from an EMBL/GenBank/DDBJ whole genome shotgun (WGS) entry which is preliminary data.</text>
</comment>
<comment type="subcellular location">
    <subcellularLocation>
        <location evidence="1">Cell membrane</location>
        <topology evidence="1">Multi-pass membrane protein</topology>
    </subcellularLocation>
</comment>
<protein>
    <submittedName>
        <fullName evidence="9">Proton-dependent transporter</fullName>
    </submittedName>
</protein>
<keyword evidence="6 7" id="KW-0472">Membrane</keyword>
<dbReference type="EMBL" id="AZDA01000046">
    <property type="protein sequence ID" value="KRK39083.1"/>
    <property type="molecule type" value="Genomic_DNA"/>
</dbReference>
<keyword evidence="4 7" id="KW-0812">Transmembrane</keyword>
<feature type="transmembrane region" description="Helical" evidence="7">
    <location>
        <begin position="260"/>
        <end position="284"/>
    </location>
</feature>
<sequence length="453" mass="48912">MTKPVKVALLMAASLFMEIMDGTIVTTALPTMTRALHVSATSGALMISVYLITVAIFIPLSGWISQHFGQKRIWLLAVAGFTLSSLGDALAVNFAMLLVMRVLQGIFGSLMTPTARIIVLEKTEPEQLLVMTSYLVWPALLAPAIAPVAGGAIIAVLSWRWIFLINLPIGIVIWVIGRQLIDADQPGARTQFDVVGFLAIALMSISILGGFEVGTHGRQWAWLAGLLLGCGAGAAYWSYHHLKTTATPLFTLETMHIQSFRVAQTGGLFLWLSVGAMPYLLTIFLQNIFHWSALKAGSYVLFIFLGNVCIKPLTTPLIQHFGYKINLLVAFVLIFASATGLAFVTLQTPAWIIMGLAVMSGGMRSLSLSSYNALSFADVPYQQRNDANTLNVVMQNLAQGLGVSLVSIVIALASTTMATASAYRLCFVFLGLLVLYPILEALTLPQDIGASTR</sequence>
<feature type="transmembrane region" description="Helical" evidence="7">
    <location>
        <begin position="193"/>
        <end position="214"/>
    </location>
</feature>
<dbReference type="AlphaFoldDB" id="A0A0R1GXJ8"/>
<dbReference type="RefSeq" id="WP_057904459.1">
    <property type="nucleotide sequence ID" value="NZ_AZDA01000046.1"/>
</dbReference>
<dbReference type="InterPro" id="IPR036259">
    <property type="entry name" value="MFS_trans_sf"/>
</dbReference>
<evidence type="ECO:0000256" key="2">
    <source>
        <dbReference type="ARBA" id="ARBA00022448"/>
    </source>
</evidence>
<organism evidence="9 10">
    <name type="scientific">Loigolactobacillus bifermentans DSM 20003</name>
    <dbReference type="NCBI Taxonomy" id="1423726"/>
    <lineage>
        <taxon>Bacteria</taxon>
        <taxon>Bacillati</taxon>
        <taxon>Bacillota</taxon>
        <taxon>Bacilli</taxon>
        <taxon>Lactobacillales</taxon>
        <taxon>Lactobacillaceae</taxon>
        <taxon>Loigolactobacillus</taxon>
    </lineage>
</organism>
<keyword evidence="3" id="KW-1003">Cell membrane</keyword>
<evidence type="ECO:0000313" key="9">
    <source>
        <dbReference type="EMBL" id="KRK39083.1"/>
    </source>
</evidence>
<evidence type="ECO:0000256" key="7">
    <source>
        <dbReference type="SAM" id="Phobius"/>
    </source>
</evidence>
<dbReference type="SUPFAM" id="SSF103473">
    <property type="entry name" value="MFS general substrate transporter"/>
    <property type="match status" value="1"/>
</dbReference>
<feature type="transmembrane region" description="Helical" evidence="7">
    <location>
        <begin position="73"/>
        <end position="96"/>
    </location>
</feature>
<feature type="transmembrane region" description="Helical" evidence="7">
    <location>
        <begin position="45"/>
        <end position="64"/>
    </location>
</feature>
<evidence type="ECO:0000256" key="4">
    <source>
        <dbReference type="ARBA" id="ARBA00022692"/>
    </source>
</evidence>
<dbReference type="PATRIC" id="fig|1423726.3.peg.2913"/>
<feature type="transmembrane region" description="Helical" evidence="7">
    <location>
        <begin position="392"/>
        <end position="415"/>
    </location>
</feature>
<feature type="transmembrane region" description="Helical" evidence="7">
    <location>
        <begin position="161"/>
        <end position="181"/>
    </location>
</feature>
<keyword evidence="10" id="KW-1185">Reference proteome</keyword>
<keyword evidence="2" id="KW-0813">Transport</keyword>
<feature type="transmembrane region" description="Helical" evidence="7">
    <location>
        <begin position="325"/>
        <end position="344"/>
    </location>
</feature>
<dbReference type="PANTHER" id="PTHR42718">
    <property type="entry name" value="MAJOR FACILITATOR SUPERFAMILY MULTIDRUG TRANSPORTER MFSC"/>
    <property type="match status" value="1"/>
</dbReference>
<dbReference type="InterPro" id="IPR011701">
    <property type="entry name" value="MFS"/>
</dbReference>
<feature type="transmembrane region" description="Helical" evidence="7">
    <location>
        <begin position="421"/>
        <end position="439"/>
    </location>
</feature>
<evidence type="ECO:0000256" key="6">
    <source>
        <dbReference type="ARBA" id="ARBA00023136"/>
    </source>
</evidence>
<name>A0A0R1GXJ8_9LACO</name>
<feature type="transmembrane region" description="Helical" evidence="7">
    <location>
        <begin position="132"/>
        <end position="155"/>
    </location>
</feature>
<gene>
    <name evidence="9" type="ORF">FC07_GL002803</name>
</gene>